<gene>
    <name evidence="7" type="ORF">GCM10009769_30650</name>
</gene>
<proteinExistence type="inferred from homology"/>
<evidence type="ECO:0000256" key="1">
    <source>
        <dbReference type="ARBA" id="ARBA00005417"/>
    </source>
</evidence>
<reference evidence="7" key="2">
    <citation type="submission" date="2020-09" db="EMBL/GenBank/DDBJ databases">
        <authorList>
            <person name="Sun Q."/>
            <person name="Ohkuma M."/>
        </authorList>
    </citation>
    <scope>NUCLEOTIDE SEQUENCE</scope>
    <source>
        <strain evidence="7">JCM 1480</strain>
    </source>
</reference>
<dbReference type="InterPro" id="IPR027417">
    <property type="entry name" value="P-loop_NTPase"/>
</dbReference>
<evidence type="ECO:0000256" key="4">
    <source>
        <dbReference type="ARBA" id="ARBA00022840"/>
    </source>
</evidence>
<evidence type="ECO:0000313" key="7">
    <source>
        <dbReference type="EMBL" id="GGL10428.1"/>
    </source>
</evidence>
<name>A0A8H9L2R5_9MICO</name>
<dbReference type="Pfam" id="PF00005">
    <property type="entry name" value="ABC_tran"/>
    <property type="match status" value="1"/>
</dbReference>
<protein>
    <submittedName>
        <fullName evidence="7">Multidrug ABC transporter ATP-binding protein</fullName>
    </submittedName>
</protein>
<dbReference type="GO" id="GO:0005524">
    <property type="term" value="F:ATP binding"/>
    <property type="evidence" value="ECO:0007669"/>
    <property type="project" value="UniProtKB-KW"/>
</dbReference>
<comment type="caution">
    <text evidence="7">The sequence shown here is derived from an EMBL/GenBank/DDBJ whole genome shotgun (WGS) entry which is preliminary data.</text>
</comment>
<dbReference type="Gene3D" id="3.40.50.300">
    <property type="entry name" value="P-loop containing nucleotide triphosphate hydrolases"/>
    <property type="match status" value="1"/>
</dbReference>
<organism evidence="7 8">
    <name type="scientific">Curtobacterium luteum</name>
    <dbReference type="NCBI Taxonomy" id="33881"/>
    <lineage>
        <taxon>Bacteria</taxon>
        <taxon>Bacillati</taxon>
        <taxon>Actinomycetota</taxon>
        <taxon>Actinomycetes</taxon>
        <taxon>Micrococcales</taxon>
        <taxon>Microbacteriaceae</taxon>
        <taxon>Curtobacterium</taxon>
    </lineage>
</organism>
<comment type="similarity">
    <text evidence="1">Belongs to the ABC transporter superfamily.</text>
</comment>
<sequence length="353" mass="36627">MLFRPSVPVVRRACSLIAHCGDTSSGVSTSPSHGGRGPAGGPPSVGCVIEVEHLTKHYGQKIAVNDVSFVVRPGSVTGFLGPNGAGKSTTMRMIMGLDRPTAGGAIVNGAPYRSFPDPLRQVGALLEAKAVHSGRSAYNHLLALAATHGIPKARVHEVIDMTGLDAVAKKRVGGFSLGMGQRLGIAAALLGDPKTLILDEPVNGLDPDGVVWVRQLARRMAADGRTVFLSSHLMSEMAQTADRVVVLGRGRVLADAPIAEFVAGGESGGANRVLVRTPAPDQLFGAIGSEASAVTPREDGAFVVVGPDARRIGDVAAQVGAPVHELTPMGASLEEAYMALTRDDVEYRSEGAR</sequence>
<keyword evidence="3" id="KW-0547">Nucleotide-binding</keyword>
<keyword evidence="2" id="KW-0813">Transport</keyword>
<dbReference type="InterPro" id="IPR003593">
    <property type="entry name" value="AAA+_ATPase"/>
</dbReference>
<feature type="domain" description="ABC transporter" evidence="6">
    <location>
        <begin position="49"/>
        <end position="274"/>
    </location>
</feature>
<dbReference type="SMART" id="SM00382">
    <property type="entry name" value="AAA"/>
    <property type="match status" value="1"/>
</dbReference>
<feature type="compositionally biased region" description="Polar residues" evidence="5">
    <location>
        <begin position="22"/>
        <end position="32"/>
    </location>
</feature>
<evidence type="ECO:0000256" key="5">
    <source>
        <dbReference type="SAM" id="MobiDB-lite"/>
    </source>
</evidence>
<accession>A0A8H9L2R5</accession>
<dbReference type="PANTHER" id="PTHR43335:SF4">
    <property type="entry name" value="ABC TRANSPORTER, ATP-BINDING PROTEIN"/>
    <property type="match status" value="1"/>
</dbReference>
<feature type="region of interest" description="Disordered" evidence="5">
    <location>
        <begin position="22"/>
        <end position="41"/>
    </location>
</feature>
<dbReference type="Proteomes" id="UP000648535">
    <property type="component" value="Unassembled WGS sequence"/>
</dbReference>
<dbReference type="GO" id="GO:0016887">
    <property type="term" value="F:ATP hydrolysis activity"/>
    <property type="evidence" value="ECO:0007669"/>
    <property type="project" value="InterPro"/>
</dbReference>
<dbReference type="PANTHER" id="PTHR43335">
    <property type="entry name" value="ABC TRANSPORTER, ATP-BINDING PROTEIN"/>
    <property type="match status" value="1"/>
</dbReference>
<reference evidence="7" key="1">
    <citation type="journal article" date="2014" name="Int. J. Syst. Evol. Microbiol.">
        <title>Complete genome sequence of Corynebacterium casei LMG S-19264T (=DSM 44701T), isolated from a smear-ripened cheese.</title>
        <authorList>
            <consortium name="US DOE Joint Genome Institute (JGI-PGF)"/>
            <person name="Walter F."/>
            <person name="Albersmeier A."/>
            <person name="Kalinowski J."/>
            <person name="Ruckert C."/>
        </authorList>
    </citation>
    <scope>NUCLEOTIDE SEQUENCE</scope>
    <source>
        <strain evidence="7">JCM 1480</strain>
    </source>
</reference>
<evidence type="ECO:0000256" key="2">
    <source>
        <dbReference type="ARBA" id="ARBA00022448"/>
    </source>
</evidence>
<dbReference type="SUPFAM" id="SSF52540">
    <property type="entry name" value="P-loop containing nucleoside triphosphate hydrolases"/>
    <property type="match status" value="1"/>
</dbReference>
<dbReference type="PROSITE" id="PS50893">
    <property type="entry name" value="ABC_TRANSPORTER_2"/>
    <property type="match status" value="1"/>
</dbReference>
<evidence type="ECO:0000313" key="8">
    <source>
        <dbReference type="Proteomes" id="UP000648535"/>
    </source>
</evidence>
<dbReference type="CDD" id="cd03268">
    <property type="entry name" value="ABC_BcrA_bacitracin_resist"/>
    <property type="match status" value="1"/>
</dbReference>
<evidence type="ECO:0000259" key="6">
    <source>
        <dbReference type="PROSITE" id="PS50893"/>
    </source>
</evidence>
<dbReference type="EMBL" id="BMOI01000016">
    <property type="protein sequence ID" value="GGL10428.1"/>
    <property type="molecule type" value="Genomic_DNA"/>
</dbReference>
<evidence type="ECO:0000256" key="3">
    <source>
        <dbReference type="ARBA" id="ARBA00022741"/>
    </source>
</evidence>
<keyword evidence="4 7" id="KW-0067">ATP-binding</keyword>
<dbReference type="AlphaFoldDB" id="A0A8H9L2R5"/>
<dbReference type="InterPro" id="IPR003439">
    <property type="entry name" value="ABC_transporter-like_ATP-bd"/>
</dbReference>